<accession>A0A921NXT9</accession>
<dbReference type="RefSeq" id="WP_162123033.1">
    <property type="nucleotide sequence ID" value="NZ_PDWK01000001.1"/>
</dbReference>
<organism evidence="1 2">
    <name type="scientific">Pseudoxanthomonas taiwanensis</name>
    <dbReference type="NCBI Taxonomy" id="176598"/>
    <lineage>
        <taxon>Bacteria</taxon>
        <taxon>Pseudomonadati</taxon>
        <taxon>Pseudomonadota</taxon>
        <taxon>Gammaproteobacteria</taxon>
        <taxon>Lysobacterales</taxon>
        <taxon>Lysobacteraceae</taxon>
        <taxon>Pseudoxanthomonas</taxon>
    </lineage>
</organism>
<protein>
    <submittedName>
        <fullName evidence="1">Phage capsid protein</fullName>
    </submittedName>
</protein>
<dbReference type="AlphaFoldDB" id="A0A921NXT9"/>
<gene>
    <name evidence="1" type="ORF">CR938_00020</name>
</gene>
<evidence type="ECO:0000313" key="1">
    <source>
        <dbReference type="EMBL" id="KAF1690904.1"/>
    </source>
</evidence>
<dbReference type="EMBL" id="PDWK01000001">
    <property type="protein sequence ID" value="KAF1690904.1"/>
    <property type="molecule type" value="Genomic_DNA"/>
</dbReference>
<dbReference type="Proteomes" id="UP000717981">
    <property type="component" value="Unassembled WGS sequence"/>
</dbReference>
<dbReference type="InterPro" id="IPR009228">
    <property type="entry name" value="Capsid_scaffold_GpO"/>
</dbReference>
<comment type="caution">
    <text evidence="1">The sequence shown here is derived from an EMBL/GenBank/DDBJ whole genome shotgun (WGS) entry which is preliminary data.</text>
</comment>
<keyword evidence="2" id="KW-1185">Reference proteome</keyword>
<dbReference type="Pfam" id="PF05929">
    <property type="entry name" value="Phage_GPO"/>
    <property type="match status" value="1"/>
</dbReference>
<sequence>MSKKYRSKWFRVAVEGATIDGRSIDRKWIEEAAANYDRNTYGARVWIEHLRSLTADDSSLFPAVGDVLALKAEEVSIGGEKKLALYAQIEPTEKLVEIVNTRKQKIYTSVEITPKFADTGQAYLTGLGVTDSPASLGTEALVFSAVRRQRGDRVYSPGEETLIEFEEADAPSKLDALFARLETLLGGKPARHDPGPEPLPALVREFAETARSDVAELRAALDRNATALAELRADVTALRDQLSATSDGSPPRPVVAGAHNIALTEF</sequence>
<name>A0A921NXT9_9GAMM</name>
<proteinExistence type="predicted"/>
<evidence type="ECO:0000313" key="2">
    <source>
        <dbReference type="Proteomes" id="UP000717981"/>
    </source>
</evidence>
<reference evidence="1" key="1">
    <citation type="submission" date="2017-10" db="EMBL/GenBank/DDBJ databases">
        <title>Whole genome sequencing of members of genus Pseudoxanthomonas.</title>
        <authorList>
            <person name="Kumar S."/>
            <person name="Bansal K."/>
            <person name="Kaur A."/>
            <person name="Patil P."/>
            <person name="Sharma S."/>
            <person name="Patil P.B."/>
        </authorList>
    </citation>
    <scope>NUCLEOTIDE SEQUENCE</scope>
    <source>
        <strain evidence="1">DSM 22914</strain>
    </source>
</reference>
<dbReference type="OrthoDB" id="5625143at2"/>